<evidence type="ECO:0000256" key="1">
    <source>
        <dbReference type="ARBA" id="ARBA00001946"/>
    </source>
</evidence>
<dbReference type="InterPro" id="IPR035966">
    <property type="entry name" value="PKF_sf"/>
</dbReference>
<dbReference type="NCBIfam" id="NF002872">
    <property type="entry name" value="PRK03202.1"/>
    <property type="match status" value="1"/>
</dbReference>
<evidence type="ECO:0000256" key="4">
    <source>
        <dbReference type="ARBA" id="ARBA00022490"/>
    </source>
</evidence>
<dbReference type="GO" id="GO:0042802">
    <property type="term" value="F:identical protein binding"/>
    <property type="evidence" value="ECO:0007669"/>
    <property type="project" value="TreeGrafter"/>
</dbReference>
<sequence length="347" mass="36754">MRVGMLTGGGDCPGLNAVIRAVVRKGILHHGDEFVGFMEGWRGVLDNVTMPLTLETTSGILQKGGTILRSSRTNVKKIPGGFEKCLEVIASNKLDALIALGGDDTQSISLELSERGVKCVGVPKTIDNDLSGTDVCFGFDTAVTIATEAVDRLHSTAEAHNRVLVVEVMGRDAGWIAITAGIAGGADAILVPEVPIDIDEVCRLVTYRREHGKKFSIVVVAEGAQLPEAGQATHGTAVDAFGHARLSGIGQALAEEIEKRTKYETRSVNLGHTQRGGTPTAYDRMLATRYGVAAIDLVHAGKFGRLVVLKGTQISDIPLADAIAKTRTVTDDLLEVMKSLQPPAKAV</sequence>
<feature type="binding site" description="in other chain" evidence="10">
    <location>
        <begin position="169"/>
        <end position="171"/>
    </location>
    <ligand>
        <name>substrate</name>
        <note>ligand shared between dimeric partners</note>
    </ligand>
</feature>
<dbReference type="UniPathway" id="UPA00109">
    <property type="reaction ID" value="UER00182"/>
</dbReference>
<dbReference type="GO" id="GO:0005945">
    <property type="term" value="C:6-phosphofructokinase complex"/>
    <property type="evidence" value="ECO:0007669"/>
    <property type="project" value="TreeGrafter"/>
</dbReference>
<comment type="similarity">
    <text evidence="10">Belongs to the phosphofructokinase type A (PFKA) family. Mixed-substrate PFK group III subfamily.</text>
</comment>
<dbReference type="InterPro" id="IPR012829">
    <property type="entry name" value="Phosphofructokinase_III"/>
</dbReference>
<dbReference type="HAMAP" id="MF_01976">
    <property type="entry name" value="Phosphofructokinase_III"/>
    <property type="match status" value="1"/>
</dbReference>
<feature type="site" description="Important for catalytic activity and substrate specificity; stabilizes the transition state when the phosphoryl donor is PPi; prevents ATP from binding by mimicking the alpha-phosphate group of ATP" evidence="10">
    <location>
        <position position="104"/>
    </location>
</feature>
<keyword evidence="9 10" id="KW-0324">Glycolysis</keyword>
<feature type="site" description="Important for catalytic activity; stabilizes the transition state when the phosphoryl donor is PPi" evidence="10">
    <location>
        <position position="124"/>
    </location>
</feature>
<dbReference type="NCBIfam" id="TIGR02483">
    <property type="entry name" value="PFK_mixed"/>
    <property type="match status" value="1"/>
</dbReference>
<comment type="subcellular location">
    <subcellularLocation>
        <location evidence="2 10">Cytoplasm</location>
    </subcellularLocation>
</comment>
<comment type="subunit">
    <text evidence="10">Homodimer or homotetramer.</text>
</comment>
<keyword evidence="6 10" id="KW-0479">Metal-binding</keyword>
<dbReference type="Pfam" id="PF00365">
    <property type="entry name" value="PFK"/>
    <property type="match status" value="1"/>
</dbReference>
<evidence type="ECO:0000256" key="8">
    <source>
        <dbReference type="ARBA" id="ARBA00022842"/>
    </source>
</evidence>
<reference evidence="12 13" key="1">
    <citation type="submission" date="2019-02" db="EMBL/GenBank/DDBJ databases">
        <title>Genomic Encyclopedia of Archaeal and Bacterial Type Strains, Phase II (KMG-II): from individual species to whole genera.</title>
        <authorList>
            <person name="Goeker M."/>
        </authorList>
    </citation>
    <scope>NUCLEOTIDE SEQUENCE [LARGE SCALE GENOMIC DNA]</scope>
    <source>
        <strain evidence="12 13">DSM 18101</strain>
    </source>
</reference>
<dbReference type="InterPro" id="IPR015912">
    <property type="entry name" value="Phosphofructokinase_CS"/>
</dbReference>
<evidence type="ECO:0000256" key="7">
    <source>
        <dbReference type="ARBA" id="ARBA00022777"/>
    </source>
</evidence>
<evidence type="ECO:0000256" key="6">
    <source>
        <dbReference type="ARBA" id="ARBA00022723"/>
    </source>
</evidence>
<dbReference type="PANTHER" id="PTHR13697">
    <property type="entry name" value="PHOSPHOFRUCTOKINASE"/>
    <property type="match status" value="1"/>
</dbReference>
<feature type="binding site" description="in other chain" evidence="10">
    <location>
        <begin position="272"/>
        <end position="275"/>
    </location>
    <ligand>
        <name>substrate</name>
        <note>ligand shared between dimeric partners</note>
    </ligand>
</feature>
<dbReference type="InterPro" id="IPR000023">
    <property type="entry name" value="Phosphofructokinase_dom"/>
</dbReference>
<dbReference type="PANTHER" id="PTHR13697:SF52">
    <property type="entry name" value="ATP-DEPENDENT 6-PHOSPHOFRUCTOKINASE 3"/>
    <property type="match status" value="1"/>
</dbReference>
<comment type="caution">
    <text evidence="10">Lacks conserved residue(s) required for the propagation of feature annotation.</text>
</comment>
<dbReference type="GO" id="GO:0006002">
    <property type="term" value="P:fructose 6-phosphate metabolic process"/>
    <property type="evidence" value="ECO:0007669"/>
    <property type="project" value="InterPro"/>
</dbReference>
<dbReference type="GO" id="GO:0047334">
    <property type="term" value="F:diphosphate-fructose-6-phosphate 1-phosphotransferase activity"/>
    <property type="evidence" value="ECO:0007669"/>
    <property type="project" value="UniProtKB-EC"/>
</dbReference>
<dbReference type="PROSITE" id="PS00433">
    <property type="entry name" value="PHOSPHOFRUCTOKINASE"/>
    <property type="match status" value="1"/>
</dbReference>
<proteinExistence type="inferred from homology"/>
<feature type="binding site" evidence="10">
    <location>
        <position position="10"/>
    </location>
    <ligand>
        <name>diphosphate</name>
        <dbReference type="ChEBI" id="CHEBI:33019"/>
    </ligand>
</feature>
<dbReference type="GO" id="GO:0046872">
    <property type="term" value="F:metal ion binding"/>
    <property type="evidence" value="ECO:0007669"/>
    <property type="project" value="UniProtKB-KW"/>
</dbReference>
<protein>
    <recommendedName>
        <fullName evidence="10">Pyrophosphate--fructose 6-phosphate 1-phosphotransferase</fullName>
        <ecNumber evidence="10">2.7.1.90</ecNumber>
    </recommendedName>
    <alternativeName>
        <fullName evidence="10">6-phosphofructokinase, pyrophosphate dependent</fullName>
    </alternativeName>
    <alternativeName>
        <fullName evidence="10">PPi-dependent phosphofructokinase</fullName>
        <shortName evidence="10">PPi-PFK</shortName>
    </alternativeName>
    <alternativeName>
        <fullName evidence="10">Pyrophosphate-dependent 6-phosphofructose-1-kinase</fullName>
    </alternativeName>
</protein>
<dbReference type="GO" id="GO:0048029">
    <property type="term" value="F:monosaccharide binding"/>
    <property type="evidence" value="ECO:0007669"/>
    <property type="project" value="TreeGrafter"/>
</dbReference>
<dbReference type="GO" id="GO:0061621">
    <property type="term" value="P:canonical glycolysis"/>
    <property type="evidence" value="ECO:0007669"/>
    <property type="project" value="TreeGrafter"/>
</dbReference>
<dbReference type="InterPro" id="IPR022953">
    <property type="entry name" value="ATP_PFK"/>
</dbReference>
<evidence type="ECO:0000256" key="10">
    <source>
        <dbReference type="HAMAP-Rule" id="MF_01976"/>
    </source>
</evidence>
<dbReference type="PIRSF" id="PIRSF000532">
    <property type="entry name" value="ATP_PFK_prok"/>
    <property type="match status" value="1"/>
</dbReference>
<dbReference type="Gene3D" id="3.40.50.450">
    <property type="match status" value="1"/>
</dbReference>
<dbReference type="AlphaFoldDB" id="A0A4Q7YN60"/>
<dbReference type="SUPFAM" id="SSF53784">
    <property type="entry name" value="Phosphofructokinase"/>
    <property type="match status" value="1"/>
</dbReference>
<organism evidence="12 13">
    <name type="scientific">Edaphobacter modestus</name>
    <dbReference type="NCBI Taxonomy" id="388466"/>
    <lineage>
        <taxon>Bacteria</taxon>
        <taxon>Pseudomonadati</taxon>
        <taxon>Acidobacteriota</taxon>
        <taxon>Terriglobia</taxon>
        <taxon>Terriglobales</taxon>
        <taxon>Acidobacteriaceae</taxon>
        <taxon>Edaphobacter</taxon>
    </lineage>
</organism>
<evidence type="ECO:0000256" key="3">
    <source>
        <dbReference type="ARBA" id="ARBA00004679"/>
    </source>
</evidence>
<feature type="binding site" evidence="10">
    <location>
        <position position="162"/>
    </location>
    <ligand>
        <name>substrate</name>
        <note>ligand shared between dimeric partners</note>
    </ligand>
</feature>
<feature type="binding site" description="in other chain" evidence="10">
    <location>
        <position position="222"/>
    </location>
    <ligand>
        <name>substrate</name>
        <note>ligand shared between dimeric partners</note>
    </ligand>
</feature>
<feature type="domain" description="Phosphofructokinase" evidence="11">
    <location>
        <begin position="2"/>
        <end position="298"/>
    </location>
</feature>
<evidence type="ECO:0000313" key="13">
    <source>
        <dbReference type="Proteomes" id="UP000292958"/>
    </source>
</evidence>
<evidence type="ECO:0000259" key="11">
    <source>
        <dbReference type="Pfam" id="PF00365"/>
    </source>
</evidence>
<feature type="binding site" description="in other chain" evidence="10">
    <location>
        <begin position="125"/>
        <end position="127"/>
    </location>
    <ligand>
        <name>substrate</name>
        <note>ligand shared between dimeric partners</note>
    </ligand>
</feature>
<gene>
    <name evidence="10" type="primary">pfp</name>
    <name evidence="12" type="ORF">BDD14_0373</name>
</gene>
<feature type="binding site" evidence="10">
    <location>
        <position position="266"/>
    </location>
    <ligand>
        <name>substrate</name>
        <note>ligand shared between dimeric partners</note>
    </ligand>
</feature>
<dbReference type="GO" id="GO:0030388">
    <property type="term" value="P:fructose 1,6-bisphosphate metabolic process"/>
    <property type="evidence" value="ECO:0007669"/>
    <property type="project" value="TreeGrafter"/>
</dbReference>
<dbReference type="OrthoDB" id="9802503at2"/>
<keyword evidence="7 10" id="KW-0418">Kinase</keyword>
<comment type="cofactor">
    <cofactor evidence="1 10">
        <name>Mg(2+)</name>
        <dbReference type="ChEBI" id="CHEBI:18420"/>
    </cofactor>
</comment>
<comment type="pathway">
    <text evidence="3 10">Carbohydrate degradation; glycolysis; D-glyceraldehyde 3-phosphate and glycerone phosphate from D-glucose: step 3/4.</text>
</comment>
<keyword evidence="4 10" id="KW-0963">Cytoplasm</keyword>
<dbReference type="Proteomes" id="UP000292958">
    <property type="component" value="Unassembled WGS sequence"/>
</dbReference>
<feature type="active site" description="Proton acceptor" evidence="10">
    <location>
        <position position="127"/>
    </location>
</feature>
<dbReference type="PRINTS" id="PR00476">
    <property type="entry name" value="PHFRCTKINASE"/>
</dbReference>
<dbReference type="Gene3D" id="3.40.50.460">
    <property type="entry name" value="Phosphofructokinase domain"/>
    <property type="match status" value="1"/>
</dbReference>
<evidence type="ECO:0000256" key="9">
    <source>
        <dbReference type="ARBA" id="ARBA00023152"/>
    </source>
</evidence>
<dbReference type="GO" id="GO:0005524">
    <property type="term" value="F:ATP binding"/>
    <property type="evidence" value="ECO:0007669"/>
    <property type="project" value="InterPro"/>
</dbReference>
<evidence type="ECO:0000256" key="2">
    <source>
        <dbReference type="ARBA" id="ARBA00004496"/>
    </source>
</evidence>
<keyword evidence="5 10" id="KW-0808">Transferase</keyword>
<dbReference type="RefSeq" id="WP_130417323.1">
    <property type="nucleotide sequence ID" value="NZ_SHKW01000001.1"/>
</dbReference>
<name>A0A4Q7YN60_9BACT</name>
<comment type="activity regulation">
    <text evidence="10">Non-allosteric.</text>
</comment>
<dbReference type="EC" id="2.7.1.90" evidence="10"/>
<keyword evidence="13" id="KW-1185">Reference proteome</keyword>
<keyword evidence="8 10" id="KW-0460">Magnesium</keyword>
<evidence type="ECO:0000313" key="12">
    <source>
        <dbReference type="EMBL" id="RZU39047.1"/>
    </source>
</evidence>
<comment type="function">
    <text evidence="10">Catalyzes the phosphorylation of D-fructose 6-phosphate, the first committing step of glycolysis. Uses inorganic phosphate (PPi) as phosphoryl donor instead of ATP like common ATP-dependent phosphofructokinases (ATP-PFKs), which renders the reaction reversible, and can thus function both in glycolysis and gluconeogenesis. Consistently, PPi-PFK can replace the enzymes of both the forward (ATP-PFK) and reverse (fructose-bisphosphatase (FBPase)) reactions.</text>
</comment>
<dbReference type="FunFam" id="3.40.50.460:FF:000002">
    <property type="entry name" value="ATP-dependent 6-phosphofructokinase"/>
    <property type="match status" value="1"/>
</dbReference>
<dbReference type="InterPro" id="IPR012003">
    <property type="entry name" value="ATP_PFK_prok-type"/>
</dbReference>
<accession>A0A4Q7YN60</accession>
<evidence type="ECO:0000256" key="5">
    <source>
        <dbReference type="ARBA" id="ARBA00022679"/>
    </source>
</evidence>
<dbReference type="EMBL" id="SHKW01000001">
    <property type="protein sequence ID" value="RZU39047.1"/>
    <property type="molecule type" value="Genomic_DNA"/>
</dbReference>
<comment type="caution">
    <text evidence="12">The sequence shown here is derived from an EMBL/GenBank/DDBJ whole genome shotgun (WGS) entry which is preliminary data.</text>
</comment>
<dbReference type="GO" id="GO:0016208">
    <property type="term" value="F:AMP binding"/>
    <property type="evidence" value="ECO:0007669"/>
    <property type="project" value="TreeGrafter"/>
</dbReference>
<dbReference type="GO" id="GO:0070095">
    <property type="term" value="F:fructose-6-phosphate binding"/>
    <property type="evidence" value="ECO:0007669"/>
    <property type="project" value="TreeGrafter"/>
</dbReference>
<dbReference type="GO" id="GO:0003872">
    <property type="term" value="F:6-phosphofructokinase activity"/>
    <property type="evidence" value="ECO:0007669"/>
    <property type="project" value="UniProtKB-UniRule"/>
</dbReference>
<feature type="binding site" evidence="10">
    <location>
        <position position="103"/>
    </location>
    <ligand>
        <name>Mg(2+)</name>
        <dbReference type="ChEBI" id="CHEBI:18420"/>
        <note>catalytic</note>
    </ligand>
</feature>
<comment type="catalytic activity">
    <reaction evidence="10">
        <text>beta-D-fructose 6-phosphate + diphosphate = beta-D-fructose 1,6-bisphosphate + phosphate + H(+)</text>
        <dbReference type="Rhea" id="RHEA:13613"/>
        <dbReference type="ChEBI" id="CHEBI:15378"/>
        <dbReference type="ChEBI" id="CHEBI:32966"/>
        <dbReference type="ChEBI" id="CHEBI:33019"/>
        <dbReference type="ChEBI" id="CHEBI:43474"/>
        <dbReference type="ChEBI" id="CHEBI:57634"/>
        <dbReference type="EC" id="2.7.1.90"/>
    </reaction>
</comment>